<dbReference type="CDD" id="cd02894">
    <property type="entry name" value="GGTase-II"/>
    <property type="match status" value="1"/>
</dbReference>
<dbReference type="GO" id="GO:0004663">
    <property type="term" value="F:Rab geranylgeranyltransferase activity"/>
    <property type="evidence" value="ECO:0007669"/>
    <property type="project" value="UniProtKB-UniRule"/>
</dbReference>
<dbReference type="FunFam" id="1.50.10.20:FF:000012">
    <property type="entry name" value="Geranylgeranyl transferase type-2 subunit beta"/>
    <property type="match status" value="1"/>
</dbReference>
<keyword evidence="12" id="KW-1185">Reference proteome</keyword>
<dbReference type="PANTHER" id="PTHR11774">
    <property type="entry name" value="GERANYLGERANYL TRANSFERASE TYPE BETA SUBUNIT"/>
    <property type="match status" value="1"/>
</dbReference>
<comment type="cofactor">
    <cofactor evidence="9">
        <name>Zn(2+)</name>
        <dbReference type="ChEBI" id="CHEBI:29105"/>
    </cofactor>
    <text evidence="9">Binds 1 zinc ion per subunit.</text>
</comment>
<comment type="function">
    <text evidence="9">Catalyzes the transfer of a geranylgeranyl moiety from geranylgeranyl diphosphate to both cysteines of proteins with the C-terminal sequence -XXCC, -XCXC and -CCXX.</text>
</comment>
<evidence type="ECO:0000256" key="7">
    <source>
        <dbReference type="ARBA" id="ARBA00022833"/>
    </source>
</evidence>
<proteinExistence type="inferred from homology"/>
<evidence type="ECO:0000256" key="6">
    <source>
        <dbReference type="ARBA" id="ARBA00022737"/>
    </source>
</evidence>
<dbReference type="GO" id="GO:0072657">
    <property type="term" value="P:protein localization to membrane"/>
    <property type="evidence" value="ECO:0007669"/>
    <property type="project" value="UniProtKB-ARBA"/>
</dbReference>
<dbReference type="PANTHER" id="PTHR11774:SF11">
    <property type="entry name" value="GERANYLGERANYL TRANSFERASE TYPE-2 SUBUNIT BETA"/>
    <property type="match status" value="1"/>
</dbReference>
<dbReference type="Proteomes" id="UP001209570">
    <property type="component" value="Unassembled WGS sequence"/>
</dbReference>
<dbReference type="EC" id="2.5.1.60" evidence="9"/>
<evidence type="ECO:0000256" key="4">
    <source>
        <dbReference type="ARBA" id="ARBA00022679"/>
    </source>
</evidence>
<dbReference type="GO" id="GO:0046872">
    <property type="term" value="F:metal ion binding"/>
    <property type="evidence" value="ECO:0007669"/>
    <property type="project" value="UniProtKB-KW"/>
</dbReference>
<keyword evidence="6" id="KW-0677">Repeat</keyword>
<accession>A0AAD5M4N1</accession>
<dbReference type="GO" id="GO:0005968">
    <property type="term" value="C:Rab-protein geranylgeranyltransferase complex"/>
    <property type="evidence" value="ECO:0007669"/>
    <property type="project" value="UniProtKB-UniRule"/>
</dbReference>
<comment type="catalytic activity">
    <reaction evidence="8 9">
        <text>geranylgeranyl diphosphate + L-cysteinyl-[protein] = S-geranylgeranyl-L-cysteinyl-[protein] + diphosphate</text>
        <dbReference type="Rhea" id="RHEA:21240"/>
        <dbReference type="Rhea" id="RHEA-COMP:10131"/>
        <dbReference type="Rhea" id="RHEA-COMP:11537"/>
        <dbReference type="ChEBI" id="CHEBI:29950"/>
        <dbReference type="ChEBI" id="CHEBI:33019"/>
        <dbReference type="ChEBI" id="CHEBI:57533"/>
        <dbReference type="ChEBI" id="CHEBI:86021"/>
        <dbReference type="EC" id="2.5.1.60"/>
    </reaction>
</comment>
<dbReference type="SUPFAM" id="SSF48239">
    <property type="entry name" value="Terpenoid cyclases/Protein prenyltransferases"/>
    <property type="match status" value="1"/>
</dbReference>
<evidence type="ECO:0000256" key="2">
    <source>
        <dbReference type="ARBA" id="ARBA00011355"/>
    </source>
</evidence>
<dbReference type="AlphaFoldDB" id="A0AAD5M4N1"/>
<evidence type="ECO:0000313" key="12">
    <source>
        <dbReference type="Proteomes" id="UP001209570"/>
    </source>
</evidence>
<evidence type="ECO:0000256" key="3">
    <source>
        <dbReference type="ARBA" id="ARBA00022602"/>
    </source>
</evidence>
<reference evidence="11" key="1">
    <citation type="submission" date="2021-12" db="EMBL/GenBank/DDBJ databases">
        <title>Prjna785345.</title>
        <authorList>
            <person name="Rujirawat T."/>
            <person name="Krajaejun T."/>
        </authorList>
    </citation>
    <scope>NUCLEOTIDE SEQUENCE</scope>
    <source>
        <strain evidence="11">Pi057C3</strain>
    </source>
</reference>
<organism evidence="11 12">
    <name type="scientific">Pythium insidiosum</name>
    <name type="common">Pythiosis disease agent</name>
    <dbReference type="NCBI Taxonomy" id="114742"/>
    <lineage>
        <taxon>Eukaryota</taxon>
        <taxon>Sar</taxon>
        <taxon>Stramenopiles</taxon>
        <taxon>Oomycota</taxon>
        <taxon>Peronosporomycetes</taxon>
        <taxon>Pythiales</taxon>
        <taxon>Pythiaceae</taxon>
        <taxon>Pythium</taxon>
    </lineage>
</organism>
<dbReference type="Gene3D" id="1.50.10.20">
    <property type="match status" value="1"/>
</dbReference>
<protein>
    <recommendedName>
        <fullName evidence="9">Geranylgeranyl transferase type-2 subunit beta</fullName>
        <ecNumber evidence="9">2.5.1.60</ecNumber>
    </recommendedName>
</protein>
<dbReference type="Pfam" id="PF00432">
    <property type="entry name" value="Prenyltrans"/>
    <property type="match status" value="1"/>
</dbReference>
<keyword evidence="5 9" id="KW-0479">Metal-binding</keyword>
<dbReference type="InterPro" id="IPR026873">
    <property type="entry name" value="Ptb1"/>
</dbReference>
<comment type="subunit">
    <text evidence="2">Heterodimer of an alpha and a beta subunit.</text>
</comment>
<feature type="domain" description="Prenyltransferase alpha-alpha toroid" evidence="10">
    <location>
        <begin position="10"/>
        <end position="316"/>
    </location>
</feature>
<keyword evidence="3 9" id="KW-0637">Prenyltransferase</keyword>
<sequence length="339" mass="37930">MTTPSKHFDLALHLKYLVGLKNKKEDFESCMTEHMRISGMYWGVGSMALLGREQDMDPEDIISWILKCEHPEGGFGGNVGHDRHLLYTLHALLILAMLNALDRIQKDKTAEYVASLQQQDGSFGGDQWLEIDTKFTYCALSALSILKRLDLIDVPKAMAYIDTCRNFDGGFGNIPGCESHGGHVFTAVGALAMGHAVKQYVNDELLGWWLCERQCDSGGLNGRPEKQADVCYSWWNIASLIMIGKLDWINKDKLIEFILDCQDLEDGGIADRPGNVADVFHTFFGICGLSMLGYFDREKANHPEYAQIRRVHPVYALPMDVAEKLELRAEIIPAPSSNA</sequence>
<comment type="caution">
    <text evidence="11">The sequence shown here is derived from an EMBL/GenBank/DDBJ whole genome shotgun (WGS) entry which is preliminary data.</text>
</comment>
<name>A0AAD5M4N1_PYTIN</name>
<dbReference type="InterPro" id="IPR045089">
    <property type="entry name" value="PGGT1B-like"/>
</dbReference>
<keyword evidence="4 9" id="KW-0808">Transferase</keyword>
<evidence type="ECO:0000256" key="9">
    <source>
        <dbReference type="RuleBase" id="RU365076"/>
    </source>
</evidence>
<evidence type="ECO:0000259" key="10">
    <source>
        <dbReference type="Pfam" id="PF00432"/>
    </source>
</evidence>
<dbReference type="InterPro" id="IPR008930">
    <property type="entry name" value="Terpenoid_cyclase/PrenylTrfase"/>
</dbReference>
<evidence type="ECO:0000256" key="5">
    <source>
        <dbReference type="ARBA" id="ARBA00022723"/>
    </source>
</evidence>
<evidence type="ECO:0000256" key="8">
    <source>
        <dbReference type="ARBA" id="ARBA00047658"/>
    </source>
</evidence>
<gene>
    <name evidence="11" type="ORF">P43SY_003521</name>
</gene>
<evidence type="ECO:0000313" key="11">
    <source>
        <dbReference type="EMBL" id="KAJ0401904.1"/>
    </source>
</evidence>
<dbReference type="EMBL" id="JAKCXM010000115">
    <property type="protein sequence ID" value="KAJ0401904.1"/>
    <property type="molecule type" value="Genomic_DNA"/>
</dbReference>
<evidence type="ECO:0000256" key="1">
    <source>
        <dbReference type="ARBA" id="ARBA00010497"/>
    </source>
</evidence>
<dbReference type="InterPro" id="IPR001330">
    <property type="entry name" value="Prenyltrans"/>
</dbReference>
<keyword evidence="7 9" id="KW-0862">Zinc</keyword>
<comment type="similarity">
    <text evidence="1 9">Belongs to the protein prenyltransferase subunit beta family.</text>
</comment>